<keyword evidence="5" id="KW-1185">Reference proteome</keyword>
<dbReference type="InterPro" id="IPR029787">
    <property type="entry name" value="Nucleotide_cyclase"/>
</dbReference>
<dbReference type="Pfam" id="PF00563">
    <property type="entry name" value="EAL"/>
    <property type="match status" value="1"/>
</dbReference>
<evidence type="ECO:0000256" key="1">
    <source>
        <dbReference type="SAM" id="Phobius"/>
    </source>
</evidence>
<dbReference type="CDD" id="cd01949">
    <property type="entry name" value="GGDEF"/>
    <property type="match status" value="1"/>
</dbReference>
<dbReference type="Pfam" id="PF00990">
    <property type="entry name" value="GGDEF"/>
    <property type="match status" value="1"/>
</dbReference>
<dbReference type="SUPFAM" id="SSF141868">
    <property type="entry name" value="EAL domain-like"/>
    <property type="match status" value="1"/>
</dbReference>
<keyword evidence="1" id="KW-1133">Transmembrane helix</keyword>
<protein>
    <submittedName>
        <fullName evidence="4">Bifunctional diguanylate cyclase/phosphodiesterase</fullName>
    </submittedName>
</protein>
<dbReference type="InterPro" id="IPR043128">
    <property type="entry name" value="Rev_trsase/Diguanyl_cyclase"/>
</dbReference>
<feature type="domain" description="EAL" evidence="2">
    <location>
        <begin position="248"/>
        <end position="503"/>
    </location>
</feature>
<evidence type="ECO:0000259" key="3">
    <source>
        <dbReference type="PROSITE" id="PS50887"/>
    </source>
</evidence>
<proteinExistence type="predicted"/>
<keyword evidence="1" id="KW-0472">Membrane</keyword>
<evidence type="ECO:0000313" key="5">
    <source>
        <dbReference type="Proteomes" id="UP001595632"/>
    </source>
</evidence>
<dbReference type="SUPFAM" id="SSF55073">
    <property type="entry name" value="Nucleotide cyclase"/>
    <property type="match status" value="1"/>
</dbReference>
<organism evidence="4 5">
    <name type="scientific">Psychromarinibacter halotolerans</name>
    <dbReference type="NCBI Taxonomy" id="1775175"/>
    <lineage>
        <taxon>Bacteria</taxon>
        <taxon>Pseudomonadati</taxon>
        <taxon>Pseudomonadota</taxon>
        <taxon>Alphaproteobacteria</taxon>
        <taxon>Rhodobacterales</taxon>
        <taxon>Paracoccaceae</taxon>
        <taxon>Psychromarinibacter</taxon>
    </lineage>
</organism>
<dbReference type="RefSeq" id="WP_275632550.1">
    <property type="nucleotide sequence ID" value="NZ_JARGYD010000003.1"/>
</dbReference>
<dbReference type="PROSITE" id="PS50887">
    <property type="entry name" value="GGDEF"/>
    <property type="match status" value="1"/>
</dbReference>
<evidence type="ECO:0000313" key="4">
    <source>
        <dbReference type="EMBL" id="MFC3145596.1"/>
    </source>
</evidence>
<accession>A0ABV7GZ39</accession>
<dbReference type="PANTHER" id="PTHR33121:SF70">
    <property type="entry name" value="SIGNALING PROTEIN YKOW"/>
    <property type="match status" value="1"/>
</dbReference>
<name>A0ABV7GZ39_9RHOB</name>
<feature type="transmembrane region" description="Helical" evidence="1">
    <location>
        <begin position="181"/>
        <end position="201"/>
    </location>
</feature>
<dbReference type="Gene3D" id="3.30.70.270">
    <property type="match status" value="1"/>
</dbReference>
<dbReference type="InterPro" id="IPR001633">
    <property type="entry name" value="EAL_dom"/>
</dbReference>
<feature type="transmembrane region" description="Helical" evidence="1">
    <location>
        <begin position="20"/>
        <end position="39"/>
    </location>
</feature>
<keyword evidence="1" id="KW-0812">Transmembrane</keyword>
<dbReference type="InterPro" id="IPR035919">
    <property type="entry name" value="EAL_sf"/>
</dbReference>
<dbReference type="CDD" id="cd01948">
    <property type="entry name" value="EAL"/>
    <property type="match status" value="1"/>
</dbReference>
<reference evidence="5" key="1">
    <citation type="journal article" date="2019" name="Int. J. Syst. Evol. Microbiol.">
        <title>The Global Catalogue of Microorganisms (GCM) 10K type strain sequencing project: providing services to taxonomists for standard genome sequencing and annotation.</title>
        <authorList>
            <consortium name="The Broad Institute Genomics Platform"/>
            <consortium name="The Broad Institute Genome Sequencing Center for Infectious Disease"/>
            <person name="Wu L."/>
            <person name="Ma J."/>
        </authorList>
    </citation>
    <scope>NUCLEOTIDE SEQUENCE [LARGE SCALE GENOMIC DNA]</scope>
    <source>
        <strain evidence="5">KCTC 52366</strain>
    </source>
</reference>
<dbReference type="EMBL" id="JBHRTB010000010">
    <property type="protein sequence ID" value="MFC3145596.1"/>
    <property type="molecule type" value="Genomic_DNA"/>
</dbReference>
<dbReference type="NCBIfam" id="TIGR00254">
    <property type="entry name" value="GGDEF"/>
    <property type="match status" value="1"/>
</dbReference>
<evidence type="ECO:0000259" key="2">
    <source>
        <dbReference type="PROSITE" id="PS50883"/>
    </source>
</evidence>
<dbReference type="PANTHER" id="PTHR33121">
    <property type="entry name" value="CYCLIC DI-GMP PHOSPHODIESTERASE PDEF"/>
    <property type="match status" value="1"/>
</dbReference>
<sequence>MARIISKFLKQALTSARTAFVGPQILAFVPALTLGGYWFGGEGLLLFMAIFVPAAMGLVGLFAPMRSADRSDPDGDAITGLPLKQAVLDTLQRAFEKDGDTSSRTAAVVLEIDEFESFRNTYGADAADQVLGQVAERIGSTLRQGDTACRLHGATFAVALAPARRLDLEAMIQVAARMQQAIGAPIVIGGMRLFLSASIGFCLPRRASERSPDACLDAAETALRDAQASGVGAIRAFAPQSPRKRVKRTGLAEEVSDALEAGQIRPWFQPQISTDTGDIAGMEALARWEHPDRGVILPGAFLPAIAASGLSQRLGEVILNHSMTALRDWGAAGEHVPNVAVNFSHEELADPTLCDRIRWELDRFDLSPDRLCVEILETVISRSENDSITRNVTRLNELGCKIDLDDFGTGHASIANIRRFSVGRIKIDRSFVTRIDTDRDQQSLLTAILEMAERLGIETLAEGVETVGEHALLAQLGCNFVQGFSIARPMPFAETLDWIRIHRQRLSDQPRIAREA</sequence>
<feature type="transmembrane region" description="Helical" evidence="1">
    <location>
        <begin position="45"/>
        <end position="63"/>
    </location>
</feature>
<dbReference type="Gene3D" id="3.20.20.450">
    <property type="entry name" value="EAL domain"/>
    <property type="match status" value="1"/>
</dbReference>
<dbReference type="InterPro" id="IPR000160">
    <property type="entry name" value="GGDEF_dom"/>
</dbReference>
<dbReference type="InterPro" id="IPR050706">
    <property type="entry name" value="Cyclic-di-GMP_PDE-like"/>
</dbReference>
<dbReference type="PROSITE" id="PS50883">
    <property type="entry name" value="EAL"/>
    <property type="match status" value="1"/>
</dbReference>
<gene>
    <name evidence="4" type="ORF">ACFOGP_22940</name>
</gene>
<dbReference type="SMART" id="SM00052">
    <property type="entry name" value="EAL"/>
    <property type="match status" value="1"/>
</dbReference>
<comment type="caution">
    <text evidence="4">The sequence shown here is derived from an EMBL/GenBank/DDBJ whole genome shotgun (WGS) entry which is preliminary data.</text>
</comment>
<feature type="domain" description="GGDEF" evidence="3">
    <location>
        <begin position="103"/>
        <end position="239"/>
    </location>
</feature>
<dbReference type="Proteomes" id="UP001595632">
    <property type="component" value="Unassembled WGS sequence"/>
</dbReference>
<dbReference type="SMART" id="SM00267">
    <property type="entry name" value="GGDEF"/>
    <property type="match status" value="1"/>
</dbReference>